<dbReference type="GO" id="GO:0008757">
    <property type="term" value="F:S-adenosylmethionine-dependent methyltransferase activity"/>
    <property type="evidence" value="ECO:0007669"/>
    <property type="project" value="InterPro"/>
</dbReference>
<dbReference type="EMBL" id="LAZR01001787">
    <property type="protein sequence ID" value="KKN39023.1"/>
    <property type="molecule type" value="Genomic_DNA"/>
</dbReference>
<accession>A0A0F9TBY9</accession>
<dbReference type="InterPro" id="IPR029063">
    <property type="entry name" value="SAM-dependent_MTases_sf"/>
</dbReference>
<reference evidence="2" key="1">
    <citation type="journal article" date="2015" name="Nature">
        <title>Complex archaea that bridge the gap between prokaryotes and eukaryotes.</title>
        <authorList>
            <person name="Spang A."/>
            <person name="Saw J.H."/>
            <person name="Jorgensen S.L."/>
            <person name="Zaremba-Niedzwiedzka K."/>
            <person name="Martijn J."/>
            <person name="Lind A.E."/>
            <person name="van Eijk R."/>
            <person name="Schleper C."/>
            <person name="Guy L."/>
            <person name="Ettema T.J."/>
        </authorList>
    </citation>
    <scope>NUCLEOTIDE SEQUENCE</scope>
</reference>
<evidence type="ECO:0000313" key="2">
    <source>
        <dbReference type="EMBL" id="KKN39023.1"/>
    </source>
</evidence>
<dbReference type="Gene3D" id="3.40.50.150">
    <property type="entry name" value="Vaccinia Virus protein VP39"/>
    <property type="match status" value="1"/>
</dbReference>
<dbReference type="AlphaFoldDB" id="A0A0F9TBY9"/>
<comment type="caution">
    <text evidence="2">The sequence shown here is derived from an EMBL/GenBank/DDBJ whole genome shotgun (WGS) entry which is preliminary data.</text>
</comment>
<dbReference type="Pfam" id="PF08241">
    <property type="entry name" value="Methyltransf_11"/>
    <property type="match status" value="1"/>
</dbReference>
<evidence type="ECO:0000259" key="1">
    <source>
        <dbReference type="Pfam" id="PF08241"/>
    </source>
</evidence>
<dbReference type="CDD" id="cd02440">
    <property type="entry name" value="AdoMet_MTases"/>
    <property type="match status" value="1"/>
</dbReference>
<organism evidence="2">
    <name type="scientific">marine sediment metagenome</name>
    <dbReference type="NCBI Taxonomy" id="412755"/>
    <lineage>
        <taxon>unclassified sequences</taxon>
        <taxon>metagenomes</taxon>
        <taxon>ecological metagenomes</taxon>
    </lineage>
</organism>
<dbReference type="InterPro" id="IPR013216">
    <property type="entry name" value="Methyltransf_11"/>
</dbReference>
<name>A0A0F9TBY9_9ZZZZ</name>
<proteinExistence type="predicted"/>
<gene>
    <name evidence="2" type="ORF">LCGC14_0747470</name>
</gene>
<dbReference type="SUPFAM" id="SSF53335">
    <property type="entry name" value="S-adenosyl-L-methionine-dependent methyltransferases"/>
    <property type="match status" value="1"/>
</dbReference>
<sequence>MSGPIDETFTDLNLVPGTVLEFGVSPGIHTSRRSQRHELQITGVDLYMPHTVEGFKFIQGDLMDMNFQEQFDNVACVSSLEHCGIESLNYQEGYEPDWDYYLVVAEKIKSLVKPGGRLVITCPFGADETYLVDNEGHTFRPFEESDYTPKWGYRVFSLMCLKSLLNPMRCIKASAFRCVGKDYFDINAWVQIDENKDHVLFHDRASNRAVIGTVFVND</sequence>
<protein>
    <recommendedName>
        <fullName evidence="1">Methyltransferase type 11 domain-containing protein</fullName>
    </recommendedName>
</protein>
<feature type="domain" description="Methyltransferase type 11" evidence="1">
    <location>
        <begin position="20"/>
        <end position="120"/>
    </location>
</feature>